<organism evidence="2">
    <name type="scientific">marine sediment metagenome</name>
    <dbReference type="NCBI Taxonomy" id="412755"/>
    <lineage>
        <taxon>unclassified sequences</taxon>
        <taxon>metagenomes</taxon>
        <taxon>ecological metagenomes</taxon>
    </lineage>
</organism>
<feature type="non-terminal residue" evidence="2">
    <location>
        <position position="1"/>
    </location>
</feature>
<dbReference type="AlphaFoldDB" id="X1G3G3"/>
<sequence length="305" mass="34360">QNSPFTIDGYIGYDDYGAPRAQGHQKLVMGPWTHGSVYGGQQGELVYPGNSNGFDMLLDWDMEIFDDAFFNIPADWTGGRVAYYLMGDVDISSEDWNYWRYAYDWPLDHIDDKWYFTADGGLDINSAGLTNKNFSYLYDPRYPVPNLGGQNQPFDLAGPMDQSSIESRSDVLLFETPALTEAVETVGRIWGNLVVTSNCTDTDFTIKLTDVYPDGRSMLVTDGSLTVRYRYNYTSEFLMSGDQNKTYKLLVDCWSSAYTFAPGHKIRVAISSSNYPRFGKNPNTGAPLARDYLNFNIANNTLLVD</sequence>
<feature type="domain" description="Xaa-Pro dipeptidyl-peptidase C-terminal" evidence="1">
    <location>
        <begin position="67"/>
        <end position="294"/>
    </location>
</feature>
<dbReference type="GO" id="GO:0008239">
    <property type="term" value="F:dipeptidyl-peptidase activity"/>
    <property type="evidence" value="ECO:0007669"/>
    <property type="project" value="InterPro"/>
</dbReference>
<feature type="non-terminal residue" evidence="2">
    <location>
        <position position="305"/>
    </location>
</feature>
<accession>X1G3G3</accession>
<dbReference type="Pfam" id="PF08530">
    <property type="entry name" value="PepX_C"/>
    <property type="match status" value="1"/>
</dbReference>
<comment type="caution">
    <text evidence="2">The sequence shown here is derived from an EMBL/GenBank/DDBJ whole genome shotgun (WGS) entry which is preliminary data.</text>
</comment>
<gene>
    <name evidence="2" type="ORF">S03H2_27781</name>
</gene>
<evidence type="ECO:0000259" key="1">
    <source>
        <dbReference type="SMART" id="SM00939"/>
    </source>
</evidence>
<dbReference type="InterPro" id="IPR013736">
    <property type="entry name" value="Xaa-Pro_dipept_C"/>
</dbReference>
<protein>
    <recommendedName>
        <fullName evidence="1">Xaa-Pro dipeptidyl-peptidase C-terminal domain-containing protein</fullName>
    </recommendedName>
</protein>
<dbReference type="InterPro" id="IPR029058">
    <property type="entry name" value="AB_hydrolase_fold"/>
</dbReference>
<dbReference type="SUPFAM" id="SSF49785">
    <property type="entry name" value="Galactose-binding domain-like"/>
    <property type="match status" value="1"/>
</dbReference>
<dbReference type="Gene3D" id="3.40.50.1820">
    <property type="entry name" value="alpha/beta hydrolase"/>
    <property type="match status" value="1"/>
</dbReference>
<dbReference type="SMART" id="SM00939">
    <property type="entry name" value="PepX_C"/>
    <property type="match status" value="1"/>
</dbReference>
<dbReference type="EMBL" id="BARU01016722">
    <property type="protein sequence ID" value="GAH51797.1"/>
    <property type="molecule type" value="Genomic_DNA"/>
</dbReference>
<reference evidence="2" key="1">
    <citation type="journal article" date="2014" name="Front. Microbiol.">
        <title>High frequency of phylogenetically diverse reductive dehalogenase-homologous genes in deep subseafloor sedimentary metagenomes.</title>
        <authorList>
            <person name="Kawai M."/>
            <person name="Futagami T."/>
            <person name="Toyoda A."/>
            <person name="Takaki Y."/>
            <person name="Nishi S."/>
            <person name="Hori S."/>
            <person name="Arai W."/>
            <person name="Tsubouchi T."/>
            <person name="Morono Y."/>
            <person name="Uchiyama I."/>
            <person name="Ito T."/>
            <person name="Fujiyama A."/>
            <person name="Inagaki F."/>
            <person name="Takami H."/>
        </authorList>
    </citation>
    <scope>NUCLEOTIDE SEQUENCE</scope>
    <source>
        <strain evidence="2">Expedition CK06-06</strain>
    </source>
</reference>
<name>X1G3G3_9ZZZZ</name>
<dbReference type="Gene3D" id="2.60.120.260">
    <property type="entry name" value="Galactose-binding domain-like"/>
    <property type="match status" value="1"/>
</dbReference>
<proteinExistence type="predicted"/>
<dbReference type="NCBIfam" id="TIGR00976">
    <property type="entry name" value="CocE_NonD"/>
    <property type="match status" value="1"/>
</dbReference>
<dbReference type="InterPro" id="IPR005674">
    <property type="entry name" value="CocE/Ser_esterase"/>
</dbReference>
<evidence type="ECO:0000313" key="2">
    <source>
        <dbReference type="EMBL" id="GAH51797.1"/>
    </source>
</evidence>
<dbReference type="InterPro" id="IPR008979">
    <property type="entry name" value="Galactose-bd-like_sf"/>
</dbReference>